<dbReference type="GO" id="GO:0016491">
    <property type="term" value="F:oxidoreductase activity"/>
    <property type="evidence" value="ECO:0007669"/>
    <property type="project" value="UniProtKB-KW"/>
</dbReference>
<evidence type="ECO:0000313" key="7">
    <source>
        <dbReference type="Proteomes" id="UP001303946"/>
    </source>
</evidence>
<keyword evidence="3 6" id="KW-0560">Oxidoreductase</keyword>
<evidence type="ECO:0000259" key="5">
    <source>
        <dbReference type="SMART" id="SM00822"/>
    </source>
</evidence>
<dbReference type="InterPro" id="IPR057326">
    <property type="entry name" value="KR_dom"/>
</dbReference>
<sequence>MTDSCIVITGAAGALGQAVAQHFLSAGHKLGLLDHDAQRLRTVFGSPAKAVLHAADVTSADSVSAVITQVLQAHGRIDGLVHVAGGFEMGEGVHQITRASWDRMMNLNAWSFVNLTQAVVPVMQRQGGGRIVAVSAAAAREGAALKGAYAASKSALQRLVESLSREVRAQGIAVNSVAPTTLDTSANRAAMPDADRTAWVPLDVAAQAIAFLATPAGAAVHGQHVQLGSA</sequence>
<dbReference type="InterPro" id="IPR002347">
    <property type="entry name" value="SDR_fam"/>
</dbReference>
<dbReference type="Gene3D" id="3.40.50.720">
    <property type="entry name" value="NAD(P)-binding Rossmann-like Domain"/>
    <property type="match status" value="1"/>
</dbReference>
<dbReference type="SMART" id="SM00822">
    <property type="entry name" value="PKS_KR"/>
    <property type="match status" value="1"/>
</dbReference>
<evidence type="ECO:0000256" key="3">
    <source>
        <dbReference type="ARBA" id="ARBA00023002"/>
    </source>
</evidence>
<dbReference type="CDD" id="cd05233">
    <property type="entry name" value="SDR_c"/>
    <property type="match status" value="1"/>
</dbReference>
<dbReference type="Pfam" id="PF00106">
    <property type="entry name" value="adh_short"/>
    <property type="match status" value="1"/>
</dbReference>
<accession>A0ABZ0CPX6</accession>
<dbReference type="PANTHER" id="PTHR43391:SF14">
    <property type="entry name" value="DEHYDROGENASE_REDUCTASE SDR FAMILY PROTEIN 7-LIKE"/>
    <property type="match status" value="1"/>
</dbReference>
<evidence type="ECO:0000256" key="1">
    <source>
        <dbReference type="ARBA" id="ARBA00006484"/>
    </source>
</evidence>
<evidence type="ECO:0000313" key="6">
    <source>
        <dbReference type="EMBL" id="WOB07024.1"/>
    </source>
</evidence>
<reference evidence="6 7" key="1">
    <citation type="submission" date="2023-10" db="EMBL/GenBank/DDBJ databases">
        <title>Bacteria for the degradation of biodegradable plastic PBAT(Polybutylene adipate terephthalate).</title>
        <authorList>
            <person name="Weon H.-Y."/>
            <person name="Yeon J."/>
        </authorList>
    </citation>
    <scope>NUCLEOTIDE SEQUENCE [LARGE SCALE GENOMIC DNA]</scope>
    <source>
        <strain evidence="6 7">SBD 7-3</strain>
    </source>
</reference>
<dbReference type="InterPro" id="IPR020904">
    <property type="entry name" value="Sc_DH/Rdtase_CS"/>
</dbReference>
<gene>
    <name evidence="6" type="ORF">RXV79_19130</name>
</gene>
<dbReference type="PRINTS" id="PR00081">
    <property type="entry name" value="GDHRDH"/>
</dbReference>
<dbReference type="Proteomes" id="UP001303946">
    <property type="component" value="Chromosome"/>
</dbReference>
<keyword evidence="2" id="KW-0521">NADP</keyword>
<dbReference type="EC" id="1.-.-.-" evidence="6"/>
<evidence type="ECO:0000256" key="2">
    <source>
        <dbReference type="ARBA" id="ARBA00022857"/>
    </source>
</evidence>
<name>A0ABZ0CPX6_9BURK</name>
<organism evidence="6 7">
    <name type="scientific">Piscinibacter gummiphilus</name>
    <dbReference type="NCBI Taxonomy" id="946333"/>
    <lineage>
        <taxon>Bacteria</taxon>
        <taxon>Pseudomonadati</taxon>
        <taxon>Pseudomonadota</taxon>
        <taxon>Betaproteobacteria</taxon>
        <taxon>Burkholderiales</taxon>
        <taxon>Sphaerotilaceae</taxon>
        <taxon>Piscinibacter</taxon>
    </lineage>
</organism>
<dbReference type="PRINTS" id="PR00080">
    <property type="entry name" value="SDRFAMILY"/>
</dbReference>
<protein>
    <submittedName>
        <fullName evidence="6">SDR family oxidoreductase</fullName>
        <ecNumber evidence="6">1.-.-.-</ecNumber>
    </submittedName>
</protein>
<dbReference type="PROSITE" id="PS00061">
    <property type="entry name" value="ADH_SHORT"/>
    <property type="match status" value="1"/>
</dbReference>
<dbReference type="SUPFAM" id="SSF51735">
    <property type="entry name" value="NAD(P)-binding Rossmann-fold domains"/>
    <property type="match status" value="1"/>
</dbReference>
<dbReference type="PANTHER" id="PTHR43391">
    <property type="entry name" value="RETINOL DEHYDROGENASE-RELATED"/>
    <property type="match status" value="1"/>
</dbReference>
<dbReference type="EMBL" id="CP136336">
    <property type="protein sequence ID" value="WOB07024.1"/>
    <property type="molecule type" value="Genomic_DNA"/>
</dbReference>
<feature type="domain" description="Ketoreductase" evidence="5">
    <location>
        <begin position="4"/>
        <end position="180"/>
    </location>
</feature>
<proteinExistence type="inferred from homology"/>
<keyword evidence="7" id="KW-1185">Reference proteome</keyword>
<dbReference type="InterPro" id="IPR036291">
    <property type="entry name" value="NAD(P)-bd_dom_sf"/>
</dbReference>
<comment type="similarity">
    <text evidence="1 4">Belongs to the short-chain dehydrogenases/reductases (SDR) family.</text>
</comment>
<evidence type="ECO:0000256" key="4">
    <source>
        <dbReference type="RuleBase" id="RU000363"/>
    </source>
</evidence>
<dbReference type="RefSeq" id="WP_316699702.1">
    <property type="nucleotide sequence ID" value="NZ_CP136336.1"/>
</dbReference>